<feature type="signal peptide" evidence="1">
    <location>
        <begin position="1"/>
        <end position="21"/>
    </location>
</feature>
<protein>
    <submittedName>
        <fullName evidence="2">Histidine phosphatase family protein</fullName>
    </submittedName>
</protein>
<feature type="chain" id="PRO_5045984972" evidence="1">
    <location>
        <begin position="22"/>
        <end position="181"/>
    </location>
</feature>
<keyword evidence="3" id="KW-1185">Reference proteome</keyword>
<dbReference type="InterPro" id="IPR029033">
    <property type="entry name" value="His_PPase_superfam"/>
</dbReference>
<comment type="caution">
    <text evidence="2">The sequence shown here is derived from an EMBL/GenBank/DDBJ whole genome shotgun (WGS) entry which is preliminary data.</text>
</comment>
<dbReference type="Pfam" id="PF00300">
    <property type="entry name" value="His_Phos_1"/>
    <property type="match status" value="1"/>
</dbReference>
<keyword evidence="1" id="KW-0732">Signal</keyword>
<proteinExistence type="predicted"/>
<dbReference type="CDD" id="cd07067">
    <property type="entry name" value="HP_PGM_like"/>
    <property type="match status" value="1"/>
</dbReference>
<dbReference type="Gene3D" id="3.40.50.1240">
    <property type="entry name" value="Phosphoglycerate mutase-like"/>
    <property type="match status" value="1"/>
</dbReference>
<evidence type="ECO:0000256" key="1">
    <source>
        <dbReference type="SAM" id="SignalP"/>
    </source>
</evidence>
<dbReference type="RefSeq" id="WP_379608554.1">
    <property type="nucleotide sequence ID" value="NZ_CP171632.1"/>
</dbReference>
<accession>A0ABQ6ZL45</accession>
<reference evidence="2 3" key="1">
    <citation type="submission" date="2017-10" db="EMBL/GenBank/DDBJ databases">
        <title>Whole genome sequencing of members of genus Pseudoxanthomonas.</title>
        <authorList>
            <person name="Kumar S."/>
            <person name="Bansal K."/>
            <person name="Kaur A."/>
            <person name="Patil P."/>
            <person name="Sharma S."/>
            <person name="Patil P.B."/>
        </authorList>
    </citation>
    <scope>NUCLEOTIDE SEQUENCE [LARGE SCALE GENOMIC DNA]</scope>
    <source>
        <strain evidence="2 3">DSM 17109</strain>
    </source>
</reference>
<name>A0ABQ6ZL45_9GAMM</name>
<dbReference type="PROSITE" id="PS51257">
    <property type="entry name" value="PROKAR_LIPOPROTEIN"/>
    <property type="match status" value="1"/>
</dbReference>
<organism evidence="2 3">
    <name type="scientific">Pseudoxanthomonas japonensis</name>
    <dbReference type="NCBI Taxonomy" id="69284"/>
    <lineage>
        <taxon>Bacteria</taxon>
        <taxon>Pseudomonadati</taxon>
        <taxon>Pseudomonadota</taxon>
        <taxon>Gammaproteobacteria</taxon>
        <taxon>Lysobacterales</taxon>
        <taxon>Lysobacteraceae</taxon>
        <taxon>Pseudoxanthomonas</taxon>
    </lineage>
</organism>
<dbReference type="SUPFAM" id="SSF53254">
    <property type="entry name" value="Phosphoglycerate mutase-like"/>
    <property type="match status" value="1"/>
</dbReference>
<evidence type="ECO:0000313" key="3">
    <source>
        <dbReference type="Proteomes" id="UP000781710"/>
    </source>
</evidence>
<dbReference type="EMBL" id="PDWW01000002">
    <property type="protein sequence ID" value="KAF1726977.1"/>
    <property type="molecule type" value="Genomic_DNA"/>
</dbReference>
<evidence type="ECO:0000313" key="2">
    <source>
        <dbReference type="EMBL" id="KAF1726977.1"/>
    </source>
</evidence>
<dbReference type="Proteomes" id="UP000781710">
    <property type="component" value="Unassembled WGS sequence"/>
</dbReference>
<sequence>MRLPHRFRLPFALLLASLAAACSTAPTQDASAPLTFIVVRHAEKATDDPENPSLSAVGQARAVALAERLRGAPLVAAYATEYRRTQQTAQPSADARALPVTAYYARGPASEIAAQWKQSHRGGTVLVVGHSNTVPDLVAALCGCETAPMDDREYDRLSIVRIGSDGRATLEVGRYGAPSSP</sequence>
<gene>
    <name evidence="2" type="ORF">CSC78_02435</name>
</gene>
<dbReference type="InterPro" id="IPR013078">
    <property type="entry name" value="His_Pase_superF_clade-1"/>
</dbReference>